<protein>
    <submittedName>
        <fullName evidence="2">OSJNBa0070D17.13 protein</fullName>
    </submittedName>
</protein>
<evidence type="ECO:0000259" key="1">
    <source>
        <dbReference type="Pfam" id="PF05754"/>
    </source>
</evidence>
<dbReference type="Pfam" id="PF05754">
    <property type="entry name" value="DUF834"/>
    <property type="match status" value="1"/>
</dbReference>
<proteinExistence type="predicted"/>
<sequence length="123" mass="13160">MVLTNTYAMTEDGWRRTPKGSDVLVHGGDAFPATSGGNRGVAGLLLGAAIPVVATSHSGGDRGDDEVRLEQGPAVAKLGFTSARYFRRSSASRKGRPGLLSSLRCRRKWQRWTKATREDGNSG</sequence>
<dbReference type="Proteomes" id="UP000000763">
    <property type="component" value="Chromosome 4"/>
</dbReference>
<dbReference type="InterPro" id="IPR008552">
    <property type="entry name" value="DUF834"/>
</dbReference>
<accession>Q7XLT5</accession>
<name>Q7XLT5_ORYSJ</name>
<gene>
    <name evidence="2" type="primary">OSJNBa0070D17.13</name>
</gene>
<evidence type="ECO:0000313" key="2">
    <source>
        <dbReference type="EMBL" id="CAE04962.2"/>
    </source>
</evidence>
<organism evidence="2 3">
    <name type="scientific">Oryza sativa subsp. japonica</name>
    <name type="common">Rice</name>
    <dbReference type="NCBI Taxonomy" id="39947"/>
    <lineage>
        <taxon>Eukaryota</taxon>
        <taxon>Viridiplantae</taxon>
        <taxon>Streptophyta</taxon>
        <taxon>Embryophyta</taxon>
        <taxon>Tracheophyta</taxon>
        <taxon>Spermatophyta</taxon>
        <taxon>Magnoliopsida</taxon>
        <taxon>Liliopsida</taxon>
        <taxon>Poales</taxon>
        <taxon>Poaceae</taxon>
        <taxon>BOP clade</taxon>
        <taxon>Oryzoideae</taxon>
        <taxon>Oryzeae</taxon>
        <taxon>Oryzinae</taxon>
        <taxon>Oryza</taxon>
        <taxon>Oryza sativa</taxon>
    </lineage>
</organism>
<dbReference type="EMBL" id="AL731612">
    <property type="protein sequence ID" value="CAE04962.2"/>
    <property type="molecule type" value="Genomic_DNA"/>
</dbReference>
<evidence type="ECO:0000313" key="3">
    <source>
        <dbReference type="Proteomes" id="UP000000763"/>
    </source>
</evidence>
<reference evidence="3" key="2">
    <citation type="journal article" date="2008" name="Nucleic Acids Res.">
        <title>The rice annotation project database (RAP-DB): 2008 update.</title>
        <authorList>
            <consortium name="The rice annotation project (RAP)"/>
        </authorList>
    </citation>
    <scope>GENOME REANNOTATION</scope>
    <source>
        <strain evidence="3">cv. Nipponbare</strain>
    </source>
</reference>
<feature type="domain" description="DUF834" evidence="1">
    <location>
        <begin position="14"/>
        <end position="65"/>
    </location>
</feature>
<dbReference type="AlphaFoldDB" id="Q7XLT5"/>
<reference evidence="3" key="1">
    <citation type="journal article" date="2005" name="Nature">
        <title>The map-based sequence of the rice genome.</title>
        <authorList>
            <consortium name="International rice genome sequencing project (IRGSP)"/>
            <person name="Matsumoto T."/>
            <person name="Wu J."/>
            <person name="Kanamori H."/>
            <person name="Katayose Y."/>
            <person name="Fujisawa M."/>
            <person name="Namiki N."/>
            <person name="Mizuno H."/>
            <person name="Yamamoto K."/>
            <person name="Antonio B.A."/>
            <person name="Baba T."/>
            <person name="Sakata K."/>
            <person name="Nagamura Y."/>
            <person name="Aoki H."/>
            <person name="Arikawa K."/>
            <person name="Arita K."/>
            <person name="Bito T."/>
            <person name="Chiden Y."/>
            <person name="Fujitsuka N."/>
            <person name="Fukunaka R."/>
            <person name="Hamada M."/>
            <person name="Harada C."/>
            <person name="Hayashi A."/>
            <person name="Hijishita S."/>
            <person name="Honda M."/>
            <person name="Hosokawa S."/>
            <person name="Ichikawa Y."/>
            <person name="Idonuma A."/>
            <person name="Iijima M."/>
            <person name="Ikeda M."/>
            <person name="Ikeno M."/>
            <person name="Ito K."/>
            <person name="Ito S."/>
            <person name="Ito T."/>
            <person name="Ito Y."/>
            <person name="Ito Y."/>
            <person name="Iwabuchi A."/>
            <person name="Kamiya K."/>
            <person name="Karasawa W."/>
            <person name="Kurita K."/>
            <person name="Katagiri S."/>
            <person name="Kikuta A."/>
            <person name="Kobayashi H."/>
            <person name="Kobayashi N."/>
            <person name="Machita K."/>
            <person name="Maehara T."/>
            <person name="Masukawa M."/>
            <person name="Mizubayashi T."/>
            <person name="Mukai Y."/>
            <person name="Nagasaki H."/>
            <person name="Nagata Y."/>
            <person name="Naito S."/>
            <person name="Nakashima M."/>
            <person name="Nakama Y."/>
            <person name="Nakamichi Y."/>
            <person name="Nakamura M."/>
            <person name="Meguro A."/>
            <person name="Negishi M."/>
            <person name="Ohta I."/>
            <person name="Ohta T."/>
            <person name="Okamoto M."/>
            <person name="Ono N."/>
            <person name="Saji S."/>
            <person name="Sakaguchi M."/>
            <person name="Sakai K."/>
            <person name="Shibata M."/>
            <person name="Shimokawa T."/>
            <person name="Song J."/>
            <person name="Takazaki Y."/>
            <person name="Terasawa K."/>
            <person name="Tsugane M."/>
            <person name="Tsuji K."/>
            <person name="Ueda S."/>
            <person name="Waki K."/>
            <person name="Yamagata H."/>
            <person name="Yamamoto M."/>
            <person name="Yamamoto S."/>
            <person name="Yamane H."/>
            <person name="Yoshiki S."/>
            <person name="Yoshihara R."/>
            <person name="Yukawa K."/>
            <person name="Zhong H."/>
            <person name="Yano M."/>
            <person name="Yuan Q."/>
            <person name="Ouyang S."/>
            <person name="Liu J."/>
            <person name="Jones K.M."/>
            <person name="Gansberger K."/>
            <person name="Moffat K."/>
            <person name="Hill J."/>
            <person name="Bera J."/>
            <person name="Fadrosh D."/>
            <person name="Jin S."/>
            <person name="Johri S."/>
            <person name="Kim M."/>
            <person name="Overton L."/>
            <person name="Reardon M."/>
            <person name="Tsitrin T."/>
            <person name="Vuong H."/>
            <person name="Weaver B."/>
            <person name="Ciecko A."/>
            <person name="Tallon L."/>
            <person name="Jackson J."/>
            <person name="Pai G."/>
            <person name="Aken S.V."/>
            <person name="Utterback T."/>
            <person name="Reidmuller S."/>
            <person name="Feldblyum T."/>
            <person name="Hsiao J."/>
            <person name="Zismann V."/>
            <person name="Iobst S."/>
            <person name="de Vazeille A.R."/>
            <person name="Buell C.R."/>
            <person name="Ying K."/>
            <person name="Li Y."/>
            <person name="Lu T."/>
            <person name="Huang Y."/>
            <person name="Zhao Q."/>
            <person name="Feng Q."/>
            <person name="Zhang L."/>
            <person name="Zhu J."/>
            <person name="Weng Q."/>
            <person name="Mu J."/>
            <person name="Lu Y."/>
            <person name="Fan D."/>
            <person name="Liu Y."/>
            <person name="Guan J."/>
            <person name="Zhang Y."/>
            <person name="Yu S."/>
            <person name="Liu X."/>
            <person name="Zhang Y."/>
            <person name="Hong G."/>
            <person name="Han B."/>
            <person name="Choisne N."/>
            <person name="Demange N."/>
            <person name="Orjeda G."/>
            <person name="Samain S."/>
            <person name="Cattolico L."/>
            <person name="Pelletier E."/>
            <person name="Couloux A."/>
            <person name="Segurens B."/>
            <person name="Wincker P."/>
            <person name="D'Hont A."/>
            <person name="Scarpelli C."/>
            <person name="Weissenbach J."/>
            <person name="Salanoubat M."/>
            <person name="Quetier F."/>
            <person name="Yu Y."/>
            <person name="Kim H.R."/>
            <person name="Rambo T."/>
            <person name="Currie J."/>
            <person name="Collura K."/>
            <person name="Luo M."/>
            <person name="Yang T."/>
            <person name="Ammiraju J.S.S."/>
            <person name="Engler F."/>
            <person name="Soderlund C."/>
            <person name="Wing R.A."/>
            <person name="Palmer L.E."/>
            <person name="de la Bastide M."/>
            <person name="Spiegel L."/>
            <person name="Nascimento L."/>
            <person name="Zutavern T."/>
            <person name="O'Shaughnessy A."/>
            <person name="Dike S."/>
            <person name="Dedhia N."/>
            <person name="Preston R."/>
            <person name="Balija V."/>
            <person name="McCombie W.R."/>
            <person name="Chow T."/>
            <person name="Chen H."/>
            <person name="Chung M."/>
            <person name="Chen C."/>
            <person name="Shaw J."/>
            <person name="Wu H."/>
            <person name="Hsiao K."/>
            <person name="Chao Y."/>
            <person name="Chu M."/>
            <person name="Cheng C."/>
            <person name="Hour A."/>
            <person name="Lee P."/>
            <person name="Lin S."/>
            <person name="Lin Y."/>
            <person name="Liou J."/>
            <person name="Liu S."/>
            <person name="Hsing Y."/>
            <person name="Raghuvanshi S."/>
            <person name="Mohanty A."/>
            <person name="Bharti A.K."/>
            <person name="Gaur A."/>
            <person name="Gupta V."/>
            <person name="Kumar D."/>
            <person name="Ravi V."/>
            <person name="Vij S."/>
            <person name="Kapur A."/>
            <person name="Khurana P."/>
            <person name="Khurana P."/>
            <person name="Khurana J.P."/>
            <person name="Tyagi A.K."/>
            <person name="Gaikwad K."/>
            <person name="Singh A."/>
            <person name="Dalal V."/>
            <person name="Srivastava S."/>
            <person name="Dixit A."/>
            <person name="Pal A.K."/>
            <person name="Ghazi I.A."/>
            <person name="Yadav M."/>
            <person name="Pandit A."/>
            <person name="Bhargava A."/>
            <person name="Sureshbabu K."/>
            <person name="Batra K."/>
            <person name="Sharma T.R."/>
            <person name="Mohapatra T."/>
            <person name="Singh N.K."/>
            <person name="Messing J."/>
            <person name="Nelson A.B."/>
            <person name="Fuks G."/>
            <person name="Kavchok S."/>
            <person name="Keizer G."/>
            <person name="Linton E."/>
            <person name="Llaca V."/>
            <person name="Song R."/>
            <person name="Tanyolac B."/>
            <person name="Young S."/>
            <person name="Ho-Il K."/>
            <person name="Hahn J.H."/>
            <person name="Sangsakoo G."/>
            <person name="Vanavichit A."/>
            <person name="de Mattos Luiz.A.T."/>
            <person name="Zimmer P.D."/>
            <person name="Malone G."/>
            <person name="Dellagostin O."/>
            <person name="de Oliveira A.C."/>
            <person name="Bevan M."/>
            <person name="Bancroft I."/>
            <person name="Minx P."/>
            <person name="Cordum H."/>
            <person name="Wilson R."/>
            <person name="Cheng Z."/>
            <person name="Jin W."/>
            <person name="Jiang J."/>
            <person name="Leong S.A."/>
            <person name="Iwama H."/>
            <person name="Gojobori T."/>
            <person name="Itoh T."/>
            <person name="Niimura Y."/>
            <person name="Fujii Y."/>
            <person name="Habara T."/>
            <person name="Sakai H."/>
            <person name="Sato Y."/>
            <person name="Wilson G."/>
            <person name="Kumar K."/>
            <person name="McCouch S."/>
            <person name="Juretic N."/>
            <person name="Hoen D."/>
            <person name="Wright S."/>
            <person name="Bruskiewich R."/>
            <person name="Bureau T."/>
            <person name="Miyao A."/>
            <person name="Hirochika H."/>
            <person name="Nishikawa T."/>
            <person name="Kadowaki K."/>
            <person name="Sugiura M."/>
            <person name="Burr B."/>
            <person name="Sasaki T."/>
        </authorList>
    </citation>
    <scope>NUCLEOTIDE SEQUENCE [LARGE SCALE GENOMIC DNA]</scope>
    <source>
        <strain evidence="3">cv. Nipponbare</strain>
    </source>
</reference>